<dbReference type="EMBL" id="JAJJMB010007804">
    <property type="protein sequence ID" value="KAI3927154.1"/>
    <property type="molecule type" value="Genomic_DNA"/>
</dbReference>
<keyword evidence="4" id="KW-1185">Reference proteome</keyword>
<protein>
    <recommendedName>
        <fullName evidence="5">Male-enhanced antigen 1</fullName>
    </recommendedName>
</protein>
<dbReference type="Pfam" id="PF06910">
    <property type="entry name" value="MEA1"/>
    <property type="match status" value="1"/>
</dbReference>
<evidence type="ECO:0008006" key="5">
    <source>
        <dbReference type="Google" id="ProtNLM"/>
    </source>
</evidence>
<feature type="compositionally biased region" description="Acidic residues" evidence="1">
    <location>
        <begin position="68"/>
        <end position="83"/>
    </location>
</feature>
<dbReference type="EMBL" id="JAJJMB010004396">
    <property type="protein sequence ID" value="KAI3943128.1"/>
    <property type="molecule type" value="Genomic_DNA"/>
</dbReference>
<evidence type="ECO:0000313" key="4">
    <source>
        <dbReference type="Proteomes" id="UP001202328"/>
    </source>
</evidence>
<dbReference type="PANTHER" id="PTHR37175">
    <property type="entry name" value="BNAA08G28800D PROTEIN"/>
    <property type="match status" value="1"/>
</dbReference>
<dbReference type="Proteomes" id="UP001202328">
    <property type="component" value="Unassembled WGS sequence"/>
</dbReference>
<name>A0AAD4XMN2_9MAGN</name>
<sequence length="161" mass="18510">MSISANEFLQENDDSDSATNNLDDDGPDYYQPISSDEENNNFHEFQMISNGHIEPEIGIHTLDLNHEQEEETIEDEEEEEETSNSEISRAFIEDENRRNAPLTPENSNRIMNAMRGISFQAGFVPDWINQVPDDRWIDHLRNLRQQQPNSTTSTSTSATHN</sequence>
<dbReference type="AlphaFoldDB" id="A0AAD4XMN2"/>
<dbReference type="PANTHER" id="PTHR37175:SF1">
    <property type="entry name" value="CONSTANS-LIKE PROTEIN-RELATED"/>
    <property type="match status" value="1"/>
</dbReference>
<feature type="compositionally biased region" description="Basic and acidic residues" evidence="1">
    <location>
        <begin position="53"/>
        <end position="67"/>
    </location>
</feature>
<accession>A0AAD4XMN2</accession>
<proteinExistence type="predicted"/>
<evidence type="ECO:0000313" key="3">
    <source>
        <dbReference type="EMBL" id="KAI3943128.1"/>
    </source>
</evidence>
<reference evidence="2" key="1">
    <citation type="submission" date="2022-04" db="EMBL/GenBank/DDBJ databases">
        <title>A functionally conserved STORR gene fusion in Papaver species that diverged 16.8 million years ago.</title>
        <authorList>
            <person name="Catania T."/>
        </authorList>
    </citation>
    <scope>NUCLEOTIDE SEQUENCE</scope>
    <source>
        <strain evidence="2">S-188037</strain>
    </source>
</reference>
<gene>
    <name evidence="2" type="ORF">MKW98_009552</name>
    <name evidence="3" type="ORF">MKW98_025894</name>
</gene>
<comment type="caution">
    <text evidence="2">The sequence shown here is derived from an EMBL/GenBank/DDBJ whole genome shotgun (WGS) entry which is preliminary data.</text>
</comment>
<organism evidence="2 4">
    <name type="scientific">Papaver atlanticum</name>
    <dbReference type="NCBI Taxonomy" id="357466"/>
    <lineage>
        <taxon>Eukaryota</taxon>
        <taxon>Viridiplantae</taxon>
        <taxon>Streptophyta</taxon>
        <taxon>Embryophyta</taxon>
        <taxon>Tracheophyta</taxon>
        <taxon>Spermatophyta</taxon>
        <taxon>Magnoliopsida</taxon>
        <taxon>Ranunculales</taxon>
        <taxon>Papaveraceae</taxon>
        <taxon>Papaveroideae</taxon>
        <taxon>Papaver</taxon>
    </lineage>
</organism>
<evidence type="ECO:0000313" key="2">
    <source>
        <dbReference type="EMBL" id="KAI3927154.1"/>
    </source>
</evidence>
<feature type="compositionally biased region" description="Acidic residues" evidence="1">
    <location>
        <begin position="10"/>
        <end position="27"/>
    </location>
</feature>
<feature type="region of interest" description="Disordered" evidence="1">
    <location>
        <begin position="1"/>
        <end position="106"/>
    </location>
</feature>
<evidence type="ECO:0000256" key="1">
    <source>
        <dbReference type="SAM" id="MobiDB-lite"/>
    </source>
</evidence>